<sequence length="200" mass="23196">MTSPTPSLRQKSPSQPIETPFSKRTTKPNPLLQRSGSDGRETRRKLFLKKVRSNSEDKRWAMRGGDDEMMRTIWIAEQRRLAEKQVREAMAVPCEREEEEIEILDAPSDKRALDEIMADEVARKEEEELEALLSLMDESDMIDPIPNHQNRQLSSDITYGSDDEDYDSIFRDVIQDEYIRTSGTQRLEHVATDNDMMDMS</sequence>
<protein>
    <submittedName>
        <fullName evidence="2">Uncharacterized protein</fullName>
    </submittedName>
</protein>
<dbReference type="OMA" id="WQRRDIE"/>
<dbReference type="Proteomes" id="UP000258309">
    <property type="component" value="Unassembled WGS sequence"/>
</dbReference>
<feature type="non-terminal residue" evidence="2">
    <location>
        <position position="1"/>
    </location>
</feature>
<comment type="caution">
    <text evidence="2">The sequence shown here is derived from an EMBL/GenBank/DDBJ whole genome shotgun (WGS) entry which is preliminary data.</text>
</comment>
<name>A0A3E2GWC8_SCYLI</name>
<feature type="non-terminal residue" evidence="2">
    <location>
        <position position="200"/>
    </location>
</feature>
<reference evidence="2 3" key="1">
    <citation type="submission" date="2018-05" db="EMBL/GenBank/DDBJ databases">
        <title>Draft genome sequence of Scytalidium lignicola DSM 105466, a ubiquitous saprotrophic fungus.</title>
        <authorList>
            <person name="Buettner E."/>
            <person name="Gebauer A.M."/>
            <person name="Hofrichter M."/>
            <person name="Liers C."/>
            <person name="Kellner H."/>
        </authorList>
    </citation>
    <scope>NUCLEOTIDE SEQUENCE [LARGE SCALE GENOMIC DNA]</scope>
    <source>
        <strain evidence="2 3">DSM 105466</strain>
    </source>
</reference>
<evidence type="ECO:0000313" key="2">
    <source>
        <dbReference type="EMBL" id="RFU25327.1"/>
    </source>
</evidence>
<dbReference type="OrthoDB" id="5279705at2759"/>
<proteinExistence type="predicted"/>
<evidence type="ECO:0000313" key="3">
    <source>
        <dbReference type="Proteomes" id="UP000258309"/>
    </source>
</evidence>
<organism evidence="2 3">
    <name type="scientific">Scytalidium lignicola</name>
    <name type="common">Hyphomycete</name>
    <dbReference type="NCBI Taxonomy" id="5539"/>
    <lineage>
        <taxon>Eukaryota</taxon>
        <taxon>Fungi</taxon>
        <taxon>Dikarya</taxon>
        <taxon>Ascomycota</taxon>
        <taxon>Pezizomycotina</taxon>
        <taxon>Leotiomycetes</taxon>
        <taxon>Leotiomycetes incertae sedis</taxon>
        <taxon>Scytalidium</taxon>
    </lineage>
</organism>
<feature type="region of interest" description="Disordered" evidence="1">
    <location>
        <begin position="1"/>
        <end position="48"/>
    </location>
</feature>
<gene>
    <name evidence="2" type="ORF">B7463_g11023</name>
</gene>
<accession>A0A3E2GWC8</accession>
<feature type="compositionally biased region" description="Polar residues" evidence="1">
    <location>
        <begin position="1"/>
        <end position="17"/>
    </location>
</feature>
<dbReference type="AlphaFoldDB" id="A0A3E2GWC8"/>
<evidence type="ECO:0000256" key="1">
    <source>
        <dbReference type="SAM" id="MobiDB-lite"/>
    </source>
</evidence>
<dbReference type="STRING" id="5539.A0A3E2GWC8"/>
<dbReference type="EMBL" id="NCSJ02000343">
    <property type="protein sequence ID" value="RFU25327.1"/>
    <property type="molecule type" value="Genomic_DNA"/>
</dbReference>
<keyword evidence="3" id="KW-1185">Reference proteome</keyword>